<evidence type="ECO:0000313" key="2">
    <source>
        <dbReference type="EMBL" id="GFX98361.1"/>
    </source>
</evidence>
<feature type="compositionally biased region" description="Polar residues" evidence="1">
    <location>
        <begin position="72"/>
        <end position="84"/>
    </location>
</feature>
<name>A0A8X6RVQ3_TRICX</name>
<organism evidence="2 3">
    <name type="scientific">Trichonephila clavipes</name>
    <name type="common">Golden silk orbweaver</name>
    <name type="synonym">Nephila clavipes</name>
    <dbReference type="NCBI Taxonomy" id="2585209"/>
    <lineage>
        <taxon>Eukaryota</taxon>
        <taxon>Metazoa</taxon>
        <taxon>Ecdysozoa</taxon>
        <taxon>Arthropoda</taxon>
        <taxon>Chelicerata</taxon>
        <taxon>Arachnida</taxon>
        <taxon>Araneae</taxon>
        <taxon>Araneomorphae</taxon>
        <taxon>Entelegynae</taxon>
        <taxon>Araneoidea</taxon>
        <taxon>Nephilidae</taxon>
        <taxon>Trichonephila</taxon>
    </lineage>
</organism>
<dbReference type="GO" id="GO:0003676">
    <property type="term" value="F:nucleic acid binding"/>
    <property type="evidence" value="ECO:0007669"/>
    <property type="project" value="InterPro"/>
</dbReference>
<sequence length="93" mass="10214">MAKPAYSPDLNPIENLWDALGRAVSLHFPPPTTLIELETDLQEEWRLLNSAGVDHLNESMFAVELEAFFASSSNGTDKSPTNGTGLLVPRLTF</sequence>
<dbReference type="AlphaFoldDB" id="A0A8X6RVQ3"/>
<evidence type="ECO:0000313" key="3">
    <source>
        <dbReference type="Proteomes" id="UP000887159"/>
    </source>
</evidence>
<dbReference type="Gene3D" id="3.30.420.10">
    <property type="entry name" value="Ribonuclease H-like superfamily/Ribonuclease H"/>
    <property type="match status" value="1"/>
</dbReference>
<dbReference type="Proteomes" id="UP000887159">
    <property type="component" value="Unassembled WGS sequence"/>
</dbReference>
<keyword evidence="3" id="KW-1185">Reference proteome</keyword>
<evidence type="ECO:0000256" key="1">
    <source>
        <dbReference type="SAM" id="MobiDB-lite"/>
    </source>
</evidence>
<gene>
    <name evidence="2" type="primary">X975_17161</name>
    <name evidence="2" type="ORF">TNCV_4001301</name>
</gene>
<dbReference type="EMBL" id="BMAU01021202">
    <property type="protein sequence ID" value="GFX98361.1"/>
    <property type="molecule type" value="Genomic_DNA"/>
</dbReference>
<accession>A0A8X6RVQ3</accession>
<feature type="region of interest" description="Disordered" evidence="1">
    <location>
        <begin position="72"/>
        <end position="93"/>
    </location>
</feature>
<protein>
    <submittedName>
        <fullName evidence="2">Transposable element Tcb1 transposase</fullName>
    </submittedName>
</protein>
<reference evidence="2" key="1">
    <citation type="submission" date="2020-08" db="EMBL/GenBank/DDBJ databases">
        <title>Multicomponent nature underlies the extraordinary mechanical properties of spider dragline silk.</title>
        <authorList>
            <person name="Kono N."/>
            <person name="Nakamura H."/>
            <person name="Mori M."/>
            <person name="Yoshida Y."/>
            <person name="Ohtoshi R."/>
            <person name="Malay A.D."/>
            <person name="Moran D.A.P."/>
            <person name="Tomita M."/>
            <person name="Numata K."/>
            <person name="Arakawa K."/>
        </authorList>
    </citation>
    <scope>NUCLEOTIDE SEQUENCE</scope>
</reference>
<comment type="caution">
    <text evidence="2">The sequence shown here is derived from an EMBL/GenBank/DDBJ whole genome shotgun (WGS) entry which is preliminary data.</text>
</comment>
<dbReference type="InterPro" id="IPR036397">
    <property type="entry name" value="RNaseH_sf"/>
</dbReference>
<proteinExistence type="predicted"/>